<proteinExistence type="predicted"/>
<dbReference type="InterPro" id="IPR011528">
    <property type="entry name" value="NERD"/>
</dbReference>
<dbReference type="RefSeq" id="WP_174494389.1">
    <property type="nucleotide sequence ID" value="NZ_CADDWK010000001.1"/>
</dbReference>
<dbReference type="AlphaFoldDB" id="A0A841Q1N2"/>
<name>A0A841Q1N2_9BACI</name>
<evidence type="ECO:0000313" key="2">
    <source>
        <dbReference type="EMBL" id="MBB6452062.1"/>
    </source>
</evidence>
<comment type="caution">
    <text evidence="2">The sequence shown here is derived from an EMBL/GenBank/DDBJ whole genome shotgun (WGS) entry which is preliminary data.</text>
</comment>
<organism evidence="2 3">
    <name type="scientific">Salirhabdus euzebyi</name>
    <dbReference type="NCBI Taxonomy" id="394506"/>
    <lineage>
        <taxon>Bacteria</taxon>
        <taxon>Bacillati</taxon>
        <taxon>Bacillota</taxon>
        <taxon>Bacilli</taxon>
        <taxon>Bacillales</taxon>
        <taxon>Bacillaceae</taxon>
        <taxon>Salirhabdus</taxon>
    </lineage>
</organism>
<dbReference type="Proteomes" id="UP000581688">
    <property type="component" value="Unassembled WGS sequence"/>
</dbReference>
<dbReference type="EMBL" id="JACHGH010000001">
    <property type="protein sequence ID" value="MBB6452062.1"/>
    <property type="molecule type" value="Genomic_DNA"/>
</dbReference>
<dbReference type="PROSITE" id="PS50965">
    <property type="entry name" value="NERD"/>
    <property type="match status" value="1"/>
</dbReference>
<evidence type="ECO:0000259" key="1">
    <source>
        <dbReference type="PROSITE" id="PS50965"/>
    </source>
</evidence>
<feature type="domain" description="NERD" evidence="1">
    <location>
        <begin position="41"/>
        <end position="157"/>
    </location>
</feature>
<protein>
    <recommendedName>
        <fullName evidence="1">NERD domain-containing protein</fullName>
    </recommendedName>
</protein>
<dbReference type="Pfam" id="PF08378">
    <property type="entry name" value="NERD"/>
    <property type="match status" value="1"/>
</dbReference>
<evidence type="ECO:0000313" key="3">
    <source>
        <dbReference type="Proteomes" id="UP000581688"/>
    </source>
</evidence>
<sequence length="318" mass="37143">MIKKELKESSRIRKLKALERRLPQNHEKLHLVQKELAKSIAGYHGEKSLDYFFRFLTKDRYFIFHDIRLPYEDSFFQLDVVLVSPYLIIICEVKNIAGTLYFDGDFHQLIRKQNGEEQVFSDPLLQVKRQHFQLAKFLQTYDFSSVPIENLVIISNRNSIIKSSQPQSYSSYVIPVDYFPFKISELESSYEKECLSIEQTKKLSSLLLKNHTDKKVNILEEFQLTKKEIRKGTQCPNCLFIPILKNHGGWLCPNCNQLSKNAHLPSLMDYSLLIKNTISNSELCDFLKLPSRFIARSLLNKMDLSYTGSTKGRKYKLP</sequence>
<keyword evidence="3" id="KW-1185">Reference proteome</keyword>
<accession>A0A841Q1N2</accession>
<reference evidence="2 3" key="1">
    <citation type="submission" date="2020-08" db="EMBL/GenBank/DDBJ databases">
        <title>Genomic Encyclopedia of Type Strains, Phase IV (KMG-IV): sequencing the most valuable type-strain genomes for metagenomic binning, comparative biology and taxonomic classification.</title>
        <authorList>
            <person name="Goeker M."/>
        </authorList>
    </citation>
    <scope>NUCLEOTIDE SEQUENCE [LARGE SCALE GENOMIC DNA]</scope>
    <source>
        <strain evidence="2 3">DSM 19612</strain>
    </source>
</reference>
<gene>
    <name evidence="2" type="ORF">HNQ94_000483</name>
</gene>